<dbReference type="InterPro" id="IPR050707">
    <property type="entry name" value="HTH_MetabolicPath_Reg"/>
</dbReference>
<dbReference type="SMART" id="SM00346">
    <property type="entry name" value="HTH_ICLR"/>
    <property type="match status" value="1"/>
</dbReference>
<dbReference type="PANTHER" id="PTHR30136">
    <property type="entry name" value="HELIX-TURN-HELIX TRANSCRIPTIONAL REGULATOR, ICLR FAMILY"/>
    <property type="match status" value="1"/>
</dbReference>
<dbReference type="SUPFAM" id="SSF46785">
    <property type="entry name" value="Winged helix' DNA-binding domain"/>
    <property type="match status" value="1"/>
</dbReference>
<organism evidence="6 7">
    <name type="scientific">Nitratireductor aestuarii</name>
    <dbReference type="NCBI Taxonomy" id="1735103"/>
    <lineage>
        <taxon>Bacteria</taxon>
        <taxon>Pseudomonadati</taxon>
        <taxon>Pseudomonadota</taxon>
        <taxon>Alphaproteobacteria</taxon>
        <taxon>Hyphomicrobiales</taxon>
        <taxon>Phyllobacteriaceae</taxon>
        <taxon>Nitratireductor</taxon>
    </lineage>
</organism>
<dbReference type="PROSITE" id="PS51078">
    <property type="entry name" value="ICLR_ED"/>
    <property type="match status" value="1"/>
</dbReference>
<evidence type="ECO:0000256" key="3">
    <source>
        <dbReference type="ARBA" id="ARBA00023163"/>
    </source>
</evidence>
<dbReference type="Proteomes" id="UP000636264">
    <property type="component" value="Unassembled WGS sequence"/>
</dbReference>
<dbReference type="EMBL" id="BMIF01000010">
    <property type="protein sequence ID" value="GGA74523.1"/>
    <property type="molecule type" value="Genomic_DNA"/>
</dbReference>
<keyword evidence="3" id="KW-0804">Transcription</keyword>
<dbReference type="GO" id="GO:0003677">
    <property type="term" value="F:DNA binding"/>
    <property type="evidence" value="ECO:0007669"/>
    <property type="project" value="UniProtKB-KW"/>
</dbReference>
<comment type="caution">
    <text evidence="6">The sequence shown here is derived from an EMBL/GenBank/DDBJ whole genome shotgun (WGS) entry which is preliminary data.</text>
</comment>
<dbReference type="Gene3D" id="3.30.450.40">
    <property type="match status" value="1"/>
</dbReference>
<dbReference type="SUPFAM" id="SSF55781">
    <property type="entry name" value="GAF domain-like"/>
    <property type="match status" value="1"/>
</dbReference>
<gene>
    <name evidence="6" type="ORF">GCM10011385_30680</name>
</gene>
<reference evidence="6" key="2">
    <citation type="submission" date="2020-09" db="EMBL/GenBank/DDBJ databases">
        <authorList>
            <person name="Sun Q."/>
            <person name="Zhou Y."/>
        </authorList>
    </citation>
    <scope>NUCLEOTIDE SEQUENCE</scope>
    <source>
        <strain evidence="6">CGMCC 1.15320</strain>
    </source>
</reference>
<sequence>MVQVRQVANVLDLLEFFAEHGKPASLAEISQHFDWPRSSTFNLLSTLTTRGYLFEPEMRGRFYPTPRWLSISQTIASAEPVPEALVRLATDLNQRTGETVCIGSASGNYLIFLEVIQSRAIVRYAAEVGQRIPIHATASGHAVLSQWPARQRSALLRKVTFERYGSGTPMSVQAVEDQIQAGLYRGWFRSASNYSVDLGGVSLPIILSERIFSITVAGPLNRMESRMVEVAKIMHEAVGQHLGPRFLSEKIKGLTVPPLDRL</sequence>
<evidence type="ECO:0000259" key="5">
    <source>
        <dbReference type="PROSITE" id="PS51078"/>
    </source>
</evidence>
<dbReference type="AlphaFoldDB" id="A0A916RZG3"/>
<name>A0A916RZG3_9HYPH</name>
<evidence type="ECO:0000313" key="7">
    <source>
        <dbReference type="Proteomes" id="UP000636264"/>
    </source>
</evidence>
<dbReference type="RefSeq" id="WP_188721979.1">
    <property type="nucleotide sequence ID" value="NZ_BMIF01000010.1"/>
</dbReference>
<dbReference type="Gene3D" id="1.10.10.10">
    <property type="entry name" value="Winged helix-like DNA-binding domain superfamily/Winged helix DNA-binding domain"/>
    <property type="match status" value="1"/>
</dbReference>
<dbReference type="GO" id="GO:0003700">
    <property type="term" value="F:DNA-binding transcription factor activity"/>
    <property type="evidence" value="ECO:0007669"/>
    <property type="project" value="TreeGrafter"/>
</dbReference>
<keyword evidence="2" id="KW-0238">DNA-binding</keyword>
<dbReference type="PANTHER" id="PTHR30136:SF35">
    <property type="entry name" value="HTH-TYPE TRANSCRIPTIONAL REGULATOR RV1719"/>
    <property type="match status" value="1"/>
</dbReference>
<feature type="domain" description="IclR-ED" evidence="5">
    <location>
        <begin position="67"/>
        <end position="253"/>
    </location>
</feature>
<evidence type="ECO:0000259" key="4">
    <source>
        <dbReference type="PROSITE" id="PS51077"/>
    </source>
</evidence>
<dbReference type="InterPro" id="IPR005471">
    <property type="entry name" value="Tscrpt_reg_IclR_N"/>
</dbReference>
<dbReference type="Pfam" id="PF09339">
    <property type="entry name" value="HTH_IclR"/>
    <property type="match status" value="1"/>
</dbReference>
<proteinExistence type="predicted"/>
<evidence type="ECO:0000313" key="6">
    <source>
        <dbReference type="EMBL" id="GGA74523.1"/>
    </source>
</evidence>
<dbReference type="PROSITE" id="PS51077">
    <property type="entry name" value="HTH_ICLR"/>
    <property type="match status" value="1"/>
</dbReference>
<feature type="domain" description="HTH iclR-type" evidence="4">
    <location>
        <begin position="4"/>
        <end position="66"/>
    </location>
</feature>
<dbReference type="GO" id="GO:0045892">
    <property type="term" value="P:negative regulation of DNA-templated transcription"/>
    <property type="evidence" value="ECO:0007669"/>
    <property type="project" value="TreeGrafter"/>
</dbReference>
<evidence type="ECO:0000256" key="2">
    <source>
        <dbReference type="ARBA" id="ARBA00023125"/>
    </source>
</evidence>
<dbReference type="InterPro" id="IPR029016">
    <property type="entry name" value="GAF-like_dom_sf"/>
</dbReference>
<dbReference type="Pfam" id="PF01614">
    <property type="entry name" value="IclR_C"/>
    <property type="match status" value="1"/>
</dbReference>
<protein>
    <submittedName>
        <fullName evidence="6">Transcriptional regulator</fullName>
    </submittedName>
</protein>
<dbReference type="InterPro" id="IPR036388">
    <property type="entry name" value="WH-like_DNA-bd_sf"/>
</dbReference>
<keyword evidence="7" id="KW-1185">Reference proteome</keyword>
<accession>A0A916RZG3</accession>
<keyword evidence="1" id="KW-0805">Transcription regulation</keyword>
<dbReference type="InterPro" id="IPR036390">
    <property type="entry name" value="WH_DNA-bd_sf"/>
</dbReference>
<dbReference type="InterPro" id="IPR014757">
    <property type="entry name" value="Tscrpt_reg_IclR_C"/>
</dbReference>
<evidence type="ECO:0000256" key="1">
    <source>
        <dbReference type="ARBA" id="ARBA00023015"/>
    </source>
</evidence>
<reference evidence="6" key="1">
    <citation type="journal article" date="2014" name="Int. J. Syst. Evol. Microbiol.">
        <title>Complete genome sequence of Corynebacterium casei LMG S-19264T (=DSM 44701T), isolated from a smear-ripened cheese.</title>
        <authorList>
            <consortium name="US DOE Joint Genome Institute (JGI-PGF)"/>
            <person name="Walter F."/>
            <person name="Albersmeier A."/>
            <person name="Kalinowski J."/>
            <person name="Ruckert C."/>
        </authorList>
    </citation>
    <scope>NUCLEOTIDE SEQUENCE</scope>
    <source>
        <strain evidence="6">CGMCC 1.15320</strain>
    </source>
</reference>